<sequence>DEIKAFFSDLLRGDEDFDEDYDNGIEEIKAFFSVAMKKLYEISIKLHAKYSNEY</sequence>
<dbReference type="EMBL" id="BART01013143">
    <property type="protein sequence ID" value="GAG89000.1"/>
    <property type="molecule type" value="Genomic_DNA"/>
</dbReference>
<protein>
    <submittedName>
        <fullName evidence="1">Uncharacterized protein</fullName>
    </submittedName>
</protein>
<comment type="caution">
    <text evidence="1">The sequence shown here is derived from an EMBL/GenBank/DDBJ whole genome shotgun (WGS) entry which is preliminary data.</text>
</comment>
<feature type="non-terminal residue" evidence="1">
    <location>
        <position position="1"/>
    </location>
</feature>
<dbReference type="AlphaFoldDB" id="X1B241"/>
<evidence type="ECO:0000313" key="1">
    <source>
        <dbReference type="EMBL" id="GAG89000.1"/>
    </source>
</evidence>
<proteinExistence type="predicted"/>
<organism evidence="1">
    <name type="scientific">marine sediment metagenome</name>
    <dbReference type="NCBI Taxonomy" id="412755"/>
    <lineage>
        <taxon>unclassified sequences</taxon>
        <taxon>metagenomes</taxon>
        <taxon>ecological metagenomes</taxon>
    </lineage>
</organism>
<gene>
    <name evidence="1" type="ORF">S01H4_27051</name>
</gene>
<name>X1B241_9ZZZZ</name>
<accession>X1B241</accession>
<reference evidence="1" key="1">
    <citation type="journal article" date="2014" name="Front. Microbiol.">
        <title>High frequency of phylogenetically diverse reductive dehalogenase-homologous genes in deep subseafloor sedimentary metagenomes.</title>
        <authorList>
            <person name="Kawai M."/>
            <person name="Futagami T."/>
            <person name="Toyoda A."/>
            <person name="Takaki Y."/>
            <person name="Nishi S."/>
            <person name="Hori S."/>
            <person name="Arai W."/>
            <person name="Tsubouchi T."/>
            <person name="Morono Y."/>
            <person name="Uchiyama I."/>
            <person name="Ito T."/>
            <person name="Fujiyama A."/>
            <person name="Inagaki F."/>
            <person name="Takami H."/>
        </authorList>
    </citation>
    <scope>NUCLEOTIDE SEQUENCE</scope>
    <source>
        <strain evidence="1">Expedition CK06-06</strain>
    </source>
</reference>